<protein>
    <submittedName>
        <fullName evidence="2">Uncharacterized protein</fullName>
    </submittedName>
</protein>
<dbReference type="AlphaFoldDB" id="D4B2L6"/>
<feature type="signal peptide" evidence="1">
    <location>
        <begin position="1"/>
        <end position="22"/>
    </location>
</feature>
<evidence type="ECO:0000313" key="3">
    <source>
        <dbReference type="Proteomes" id="UP000008866"/>
    </source>
</evidence>
<proteinExistence type="predicted"/>
<dbReference type="EMBL" id="ABSU01000029">
    <property type="protein sequence ID" value="EFE30462.1"/>
    <property type="molecule type" value="Genomic_DNA"/>
</dbReference>
<feature type="chain" id="PRO_5003053714" evidence="1">
    <location>
        <begin position="23"/>
        <end position="74"/>
    </location>
</feature>
<dbReference type="RefSeq" id="XP_003011102.1">
    <property type="nucleotide sequence ID" value="XM_003011056.1"/>
</dbReference>
<comment type="caution">
    <text evidence="2">The sequence shown here is derived from an EMBL/GenBank/DDBJ whole genome shotgun (WGS) entry which is preliminary data.</text>
</comment>
<keyword evidence="3" id="KW-1185">Reference proteome</keyword>
<sequence length="74" mass="8421">MATLFFFSFFLVNFNLLNFSFSNDNDNDHENSNVVSSFSSFFFSNHQPVISSQVVSGEGILRWLPQSCVFLEGI</sequence>
<dbReference type="HOGENOM" id="CLU_2687329_0_0_1"/>
<evidence type="ECO:0000313" key="2">
    <source>
        <dbReference type="EMBL" id="EFE30462.1"/>
    </source>
</evidence>
<organism evidence="2 3">
    <name type="scientific">Arthroderma benhamiae (strain ATCC MYA-4681 / CBS 112371)</name>
    <name type="common">Trichophyton mentagrophytes</name>
    <dbReference type="NCBI Taxonomy" id="663331"/>
    <lineage>
        <taxon>Eukaryota</taxon>
        <taxon>Fungi</taxon>
        <taxon>Dikarya</taxon>
        <taxon>Ascomycota</taxon>
        <taxon>Pezizomycotina</taxon>
        <taxon>Eurotiomycetes</taxon>
        <taxon>Eurotiomycetidae</taxon>
        <taxon>Onygenales</taxon>
        <taxon>Arthrodermataceae</taxon>
        <taxon>Trichophyton</taxon>
    </lineage>
</organism>
<keyword evidence="1" id="KW-0732">Signal</keyword>
<name>D4B2L6_ARTBC</name>
<reference evidence="3" key="1">
    <citation type="journal article" date="2011" name="Genome Biol.">
        <title>Comparative and functional genomics provide insights into the pathogenicity of dermatophytic fungi.</title>
        <authorList>
            <person name="Burmester A."/>
            <person name="Shelest E."/>
            <person name="Gloeckner G."/>
            <person name="Heddergott C."/>
            <person name="Schindler S."/>
            <person name="Staib P."/>
            <person name="Heidel A."/>
            <person name="Felder M."/>
            <person name="Petzold A."/>
            <person name="Szafranski K."/>
            <person name="Feuermann M."/>
            <person name="Pedruzzi I."/>
            <person name="Priebe S."/>
            <person name="Groth M."/>
            <person name="Winkler R."/>
            <person name="Li W."/>
            <person name="Kniemeyer O."/>
            <person name="Schroeckh V."/>
            <person name="Hertweck C."/>
            <person name="Hube B."/>
            <person name="White T.C."/>
            <person name="Platzer M."/>
            <person name="Guthke R."/>
            <person name="Heitman J."/>
            <person name="Woestemeyer J."/>
            <person name="Zipfel P.F."/>
            <person name="Monod M."/>
            <person name="Brakhage A.A."/>
        </authorList>
    </citation>
    <scope>NUCLEOTIDE SEQUENCE [LARGE SCALE GENOMIC DNA]</scope>
    <source>
        <strain evidence="3">ATCC MYA-4681 / CBS 112371</strain>
    </source>
</reference>
<dbReference type="KEGG" id="abe:ARB_02624"/>
<accession>D4B2L6</accession>
<gene>
    <name evidence="2" type="ORF">ARB_02624</name>
</gene>
<dbReference type="GeneID" id="9523676"/>
<dbReference type="Proteomes" id="UP000008866">
    <property type="component" value="Unassembled WGS sequence"/>
</dbReference>
<evidence type="ECO:0000256" key="1">
    <source>
        <dbReference type="SAM" id="SignalP"/>
    </source>
</evidence>